<name>A0A0E9W3X0_ANGAN</name>
<reference evidence="1" key="1">
    <citation type="submission" date="2014-11" db="EMBL/GenBank/DDBJ databases">
        <authorList>
            <person name="Amaro Gonzalez C."/>
        </authorList>
    </citation>
    <scope>NUCLEOTIDE SEQUENCE</scope>
</reference>
<organism evidence="1">
    <name type="scientific">Anguilla anguilla</name>
    <name type="common">European freshwater eel</name>
    <name type="synonym">Muraena anguilla</name>
    <dbReference type="NCBI Taxonomy" id="7936"/>
    <lineage>
        <taxon>Eukaryota</taxon>
        <taxon>Metazoa</taxon>
        <taxon>Chordata</taxon>
        <taxon>Craniata</taxon>
        <taxon>Vertebrata</taxon>
        <taxon>Euteleostomi</taxon>
        <taxon>Actinopterygii</taxon>
        <taxon>Neopterygii</taxon>
        <taxon>Teleostei</taxon>
        <taxon>Anguilliformes</taxon>
        <taxon>Anguillidae</taxon>
        <taxon>Anguilla</taxon>
    </lineage>
</organism>
<sequence length="49" mass="5578">MGVNKCIRIKTRASNISTDRKHIRIDRVFCTLYCSQDGCLTPQNMDTCA</sequence>
<dbReference type="AlphaFoldDB" id="A0A0E9W3X0"/>
<evidence type="ECO:0000313" key="1">
    <source>
        <dbReference type="EMBL" id="JAH85069.1"/>
    </source>
</evidence>
<accession>A0A0E9W3X0</accession>
<dbReference type="EMBL" id="GBXM01023508">
    <property type="protein sequence ID" value="JAH85069.1"/>
    <property type="molecule type" value="Transcribed_RNA"/>
</dbReference>
<protein>
    <submittedName>
        <fullName evidence="1">Uncharacterized protein</fullName>
    </submittedName>
</protein>
<proteinExistence type="predicted"/>
<reference evidence="1" key="2">
    <citation type="journal article" date="2015" name="Fish Shellfish Immunol.">
        <title>Early steps in the European eel (Anguilla anguilla)-Vibrio vulnificus interaction in the gills: Role of the RtxA13 toxin.</title>
        <authorList>
            <person name="Callol A."/>
            <person name="Pajuelo D."/>
            <person name="Ebbesson L."/>
            <person name="Teles M."/>
            <person name="MacKenzie S."/>
            <person name="Amaro C."/>
        </authorList>
    </citation>
    <scope>NUCLEOTIDE SEQUENCE</scope>
</reference>